<keyword evidence="1" id="KW-0547">Nucleotide-binding</keyword>
<keyword evidence="3" id="KW-0175">Coiled coil</keyword>
<dbReference type="InterPro" id="IPR027417">
    <property type="entry name" value="P-loop_NTPase"/>
</dbReference>
<sequence length="667" mass="75267">MSILNTENLGLSFGAFDLFRGINVSIANDSKIGLIGPNGIGKTSLLLILAGISQPTTGKVHIARGKRIGYLRQEAVDAFANRSNTVFAEMLTVFTALQKLQAQLHTFEDQMAAGDHSPETLEKYGHLQAAFEQAGGYEYELHIQQTLEGLGLGKDTWNLPLDHLSGGQKTRALLARLLLEKPDLLMLDEPTNHLDIEAIEWLEHTLHDWEGAILIVSHDRFFLDNTVNTIWEMTRSGIEVYRGDYSAYLLQRQERWEYTCRVFEEEKARLLKEMDFIQRNWVRESTHARALGLLRRVTRDLAIVENFGIMALRSGRKWSELDLHADRPLDVIEAIRRVNALSLESQRPPAIRPRLPNAQESGTIVLRVHGVVIGYPQKTLFSIHGLEMRRGQCAALIGPNGSGKTTFLKTLLGQLPTLRGEIHLGGSLKIGYFAQAHDGLNPAHTVLEELLKAREMDQEQARTLLARYLFRGDDVFKQVGSLSGGERARLALAILALEGANFLLLDEPTNHLDIPAREALQEVLEAFKGSILLVSHDRYLIDRLATHIWEIKEGQLQTFAGSYREFVLRRTPASESMAAPDRTLLLKPRPLVRDNSKETRLRMQSLAMLEERIHEAERSIQSLSREMQKAAQAQQHERVHALSWEIARVQNTLDDLMSEWEKLAVSS</sequence>
<dbReference type="PANTHER" id="PTHR42855">
    <property type="entry name" value="ABC TRANSPORTER ATP-BINDING SUBUNIT"/>
    <property type="match status" value="1"/>
</dbReference>
<dbReference type="Pfam" id="PF12848">
    <property type="entry name" value="ABC_tran_Xtn"/>
    <property type="match status" value="1"/>
</dbReference>
<comment type="caution">
    <text evidence="5">The sequence shown here is derived from an EMBL/GenBank/DDBJ whole genome shotgun (WGS) entry which is preliminary data.</text>
</comment>
<keyword evidence="2 5" id="KW-0067">ATP-binding</keyword>
<dbReference type="STRING" id="229919.GCA_001050195_02521"/>
<dbReference type="InterPro" id="IPR032524">
    <property type="entry name" value="ABC_tran_C"/>
</dbReference>
<dbReference type="Proteomes" id="UP000264141">
    <property type="component" value="Unassembled WGS sequence"/>
</dbReference>
<dbReference type="Pfam" id="PF16326">
    <property type="entry name" value="ABC_tran_CTD"/>
    <property type="match status" value="1"/>
</dbReference>
<dbReference type="GO" id="GO:0016887">
    <property type="term" value="F:ATP hydrolysis activity"/>
    <property type="evidence" value="ECO:0007669"/>
    <property type="project" value="InterPro"/>
</dbReference>
<dbReference type="InterPro" id="IPR051309">
    <property type="entry name" value="ABCF_ATPase"/>
</dbReference>
<accession>A0A3D1JHI1</accession>
<dbReference type="AlphaFoldDB" id="A0A3D1JHI1"/>
<dbReference type="OrthoDB" id="9801441at2"/>
<reference evidence="5 6" key="1">
    <citation type="journal article" date="2018" name="Nat. Biotechnol.">
        <title>A standardized bacterial taxonomy based on genome phylogeny substantially revises the tree of life.</title>
        <authorList>
            <person name="Parks D.H."/>
            <person name="Chuvochina M."/>
            <person name="Waite D.W."/>
            <person name="Rinke C."/>
            <person name="Skarshewski A."/>
            <person name="Chaumeil P.A."/>
            <person name="Hugenholtz P."/>
        </authorList>
    </citation>
    <scope>NUCLEOTIDE SEQUENCE [LARGE SCALE GENOMIC DNA]</scope>
    <source>
        <strain evidence="5">UBA8781</strain>
    </source>
</reference>
<feature type="domain" description="ABC transporter" evidence="4">
    <location>
        <begin position="366"/>
        <end position="578"/>
    </location>
</feature>
<dbReference type="InterPro" id="IPR037118">
    <property type="entry name" value="Val-tRNA_synth_C_sf"/>
</dbReference>
<dbReference type="SUPFAM" id="SSF52540">
    <property type="entry name" value="P-loop containing nucleoside triphosphate hydrolases"/>
    <property type="match status" value="2"/>
</dbReference>
<dbReference type="RefSeq" id="WP_062194349.1">
    <property type="nucleotide sequence ID" value="NZ_DF967965.1"/>
</dbReference>
<evidence type="ECO:0000313" key="5">
    <source>
        <dbReference type="EMBL" id="HCE17904.1"/>
    </source>
</evidence>
<dbReference type="CDD" id="cd03221">
    <property type="entry name" value="ABCF_EF-3"/>
    <property type="match status" value="2"/>
</dbReference>
<dbReference type="PROSITE" id="PS50893">
    <property type="entry name" value="ABC_TRANSPORTER_2"/>
    <property type="match status" value="2"/>
</dbReference>
<dbReference type="Gene3D" id="1.10.287.380">
    <property type="entry name" value="Valyl-tRNA synthetase, C-terminal domain"/>
    <property type="match status" value="1"/>
</dbReference>
<evidence type="ECO:0000256" key="1">
    <source>
        <dbReference type="ARBA" id="ARBA00022741"/>
    </source>
</evidence>
<dbReference type="Pfam" id="PF00005">
    <property type="entry name" value="ABC_tran"/>
    <property type="match status" value="2"/>
</dbReference>
<dbReference type="InterPro" id="IPR032781">
    <property type="entry name" value="ABC_tran_Xtn"/>
</dbReference>
<evidence type="ECO:0000259" key="4">
    <source>
        <dbReference type="PROSITE" id="PS50893"/>
    </source>
</evidence>
<dbReference type="Gene3D" id="3.40.50.300">
    <property type="entry name" value="P-loop containing nucleotide triphosphate hydrolases"/>
    <property type="match status" value="2"/>
</dbReference>
<dbReference type="InterPro" id="IPR003439">
    <property type="entry name" value="ABC_transporter-like_ATP-bd"/>
</dbReference>
<dbReference type="GO" id="GO:0005524">
    <property type="term" value="F:ATP binding"/>
    <property type="evidence" value="ECO:0007669"/>
    <property type="project" value="UniProtKB-KW"/>
</dbReference>
<protein>
    <submittedName>
        <fullName evidence="5">ABC transporter ATP-binding protein</fullName>
    </submittedName>
</protein>
<organism evidence="5 6">
    <name type="scientific">Anaerolinea thermolimosa</name>
    <dbReference type="NCBI Taxonomy" id="229919"/>
    <lineage>
        <taxon>Bacteria</taxon>
        <taxon>Bacillati</taxon>
        <taxon>Chloroflexota</taxon>
        <taxon>Anaerolineae</taxon>
        <taxon>Anaerolineales</taxon>
        <taxon>Anaerolineaceae</taxon>
        <taxon>Anaerolinea</taxon>
    </lineage>
</organism>
<feature type="domain" description="ABC transporter" evidence="4">
    <location>
        <begin position="4"/>
        <end position="260"/>
    </location>
</feature>
<dbReference type="SMART" id="SM00382">
    <property type="entry name" value="AAA"/>
    <property type="match status" value="2"/>
</dbReference>
<evidence type="ECO:0000256" key="2">
    <source>
        <dbReference type="ARBA" id="ARBA00022840"/>
    </source>
</evidence>
<dbReference type="InterPro" id="IPR003593">
    <property type="entry name" value="AAA+_ATPase"/>
</dbReference>
<proteinExistence type="predicted"/>
<dbReference type="EMBL" id="DPBP01000033">
    <property type="protein sequence ID" value="HCE17904.1"/>
    <property type="molecule type" value="Genomic_DNA"/>
</dbReference>
<dbReference type="NCBIfam" id="NF000355">
    <property type="entry name" value="ribo_prot_ABC_F"/>
    <property type="match status" value="1"/>
</dbReference>
<dbReference type="PROSITE" id="PS00211">
    <property type="entry name" value="ABC_TRANSPORTER_1"/>
    <property type="match status" value="2"/>
</dbReference>
<dbReference type="GO" id="GO:0003677">
    <property type="term" value="F:DNA binding"/>
    <property type="evidence" value="ECO:0007669"/>
    <property type="project" value="InterPro"/>
</dbReference>
<gene>
    <name evidence="5" type="ORF">DEQ80_08605</name>
</gene>
<dbReference type="PANTHER" id="PTHR42855:SF2">
    <property type="entry name" value="DRUG RESISTANCE ABC TRANSPORTER,ATP-BINDING PROTEIN"/>
    <property type="match status" value="1"/>
</dbReference>
<dbReference type="InterPro" id="IPR017871">
    <property type="entry name" value="ABC_transporter-like_CS"/>
</dbReference>
<name>A0A3D1JHI1_9CHLR</name>
<feature type="coiled-coil region" evidence="3">
    <location>
        <begin position="606"/>
        <end position="633"/>
    </location>
</feature>
<evidence type="ECO:0000313" key="6">
    <source>
        <dbReference type="Proteomes" id="UP000264141"/>
    </source>
</evidence>
<dbReference type="FunFam" id="3.40.50.300:FF:000011">
    <property type="entry name" value="Putative ABC transporter ATP-binding component"/>
    <property type="match status" value="1"/>
</dbReference>
<evidence type="ECO:0000256" key="3">
    <source>
        <dbReference type="SAM" id="Coils"/>
    </source>
</evidence>